<evidence type="ECO:0000313" key="2">
    <source>
        <dbReference type="Proteomes" id="UP000020938"/>
    </source>
</evidence>
<name>A0A016E6T8_BACFG</name>
<dbReference type="AlphaFoldDB" id="A0A016E6T8"/>
<reference evidence="1 2" key="1">
    <citation type="submission" date="2014-02" db="EMBL/GenBank/DDBJ databases">
        <authorList>
            <person name="Sears C."/>
            <person name="Carroll K."/>
            <person name="Sack B.R."/>
            <person name="Qadri F."/>
            <person name="Myers L.L."/>
            <person name="Chung G.-T."/>
            <person name="Escheverria P."/>
            <person name="Fraser C.M."/>
            <person name="Sadzewicz L."/>
            <person name="Shefchek K.A."/>
            <person name="Tallon L."/>
            <person name="Das S.P."/>
            <person name="Daugherty S."/>
            <person name="Mongodin E.F."/>
        </authorList>
    </citation>
    <scope>NUCLEOTIDE SEQUENCE [LARGE SCALE GENOMIC DNA]</scope>
    <source>
        <strain evidence="1 2">3976T8</strain>
    </source>
</reference>
<dbReference type="EMBL" id="JGDS01000055">
    <property type="protein sequence ID" value="EXZ72871.1"/>
    <property type="molecule type" value="Genomic_DNA"/>
</dbReference>
<dbReference type="Proteomes" id="UP000020938">
    <property type="component" value="Unassembled WGS sequence"/>
</dbReference>
<sequence>MVNAPPSPPFIIENRLSLKVYCFSFAVHHLKLLSLSGK</sequence>
<organism evidence="1 2">
    <name type="scientific">Bacteroides fragilis str. 3976T8</name>
    <dbReference type="NCBI Taxonomy" id="1339314"/>
    <lineage>
        <taxon>Bacteria</taxon>
        <taxon>Pseudomonadati</taxon>
        <taxon>Bacteroidota</taxon>
        <taxon>Bacteroidia</taxon>
        <taxon>Bacteroidales</taxon>
        <taxon>Bacteroidaceae</taxon>
        <taxon>Bacteroides</taxon>
    </lineage>
</organism>
<comment type="caution">
    <text evidence="1">The sequence shown here is derived from an EMBL/GenBank/DDBJ whole genome shotgun (WGS) entry which is preliminary data.</text>
</comment>
<evidence type="ECO:0000313" key="1">
    <source>
        <dbReference type="EMBL" id="EXZ72871.1"/>
    </source>
</evidence>
<protein>
    <submittedName>
        <fullName evidence="1">Uncharacterized protein</fullName>
    </submittedName>
</protein>
<proteinExistence type="predicted"/>
<accession>A0A016E6T8</accession>
<gene>
    <name evidence="1" type="ORF">M123_2794</name>
</gene>